<name>A0ABT7UH72_9FIRM</name>
<sequence>MLYMTMPEFAFFMGLTSYVIRDVFSKGHSFIGSKRLYIIGSIVIGLLLFLLYLHDEMNLNDLKILMIYVLFVGMDFYKMKNHHSLTEHFSWLSSRQENMLLKVCGTSIVIALLALLVMIKFI</sequence>
<feature type="transmembrane region" description="Helical" evidence="1">
    <location>
        <begin position="99"/>
        <end position="119"/>
    </location>
</feature>
<evidence type="ECO:0000313" key="3">
    <source>
        <dbReference type="Proteomes" id="UP001529275"/>
    </source>
</evidence>
<organism evidence="2 3">
    <name type="scientific">Massilimicrobiota timonensis</name>
    <dbReference type="NCBI Taxonomy" id="1776392"/>
    <lineage>
        <taxon>Bacteria</taxon>
        <taxon>Bacillati</taxon>
        <taxon>Bacillota</taxon>
        <taxon>Erysipelotrichia</taxon>
        <taxon>Erysipelotrichales</taxon>
        <taxon>Erysipelotrichaceae</taxon>
        <taxon>Massilimicrobiota</taxon>
    </lineage>
</organism>
<dbReference type="Proteomes" id="UP001529275">
    <property type="component" value="Unassembled WGS sequence"/>
</dbReference>
<proteinExistence type="predicted"/>
<evidence type="ECO:0000256" key="1">
    <source>
        <dbReference type="SAM" id="Phobius"/>
    </source>
</evidence>
<dbReference type="EMBL" id="JAUDCK010000009">
    <property type="protein sequence ID" value="MDM8195488.1"/>
    <property type="molecule type" value="Genomic_DNA"/>
</dbReference>
<accession>A0ABT7UH72</accession>
<keyword evidence="3" id="KW-1185">Reference proteome</keyword>
<protein>
    <submittedName>
        <fullName evidence="2">Uncharacterized protein</fullName>
    </submittedName>
</protein>
<reference evidence="3" key="1">
    <citation type="submission" date="2023-06" db="EMBL/GenBank/DDBJ databases">
        <title>Identification and characterization of horizontal gene transfer across gut microbiota members of farm animals based on homology search.</title>
        <authorList>
            <person name="Zeman M."/>
            <person name="Kubasova T."/>
            <person name="Jahodarova E."/>
            <person name="Nykrynova M."/>
            <person name="Rychlik I."/>
        </authorList>
    </citation>
    <scope>NUCLEOTIDE SEQUENCE [LARGE SCALE GENOMIC DNA]</scope>
    <source>
        <strain evidence="3">ET341</strain>
    </source>
</reference>
<gene>
    <name evidence="2" type="ORF">QUV98_04035</name>
</gene>
<keyword evidence="1" id="KW-0812">Transmembrane</keyword>
<dbReference type="RefSeq" id="WP_289527421.1">
    <property type="nucleotide sequence ID" value="NZ_JAUDCK010000009.1"/>
</dbReference>
<comment type="caution">
    <text evidence="2">The sequence shown here is derived from an EMBL/GenBank/DDBJ whole genome shotgun (WGS) entry which is preliminary data.</text>
</comment>
<evidence type="ECO:0000313" key="2">
    <source>
        <dbReference type="EMBL" id="MDM8195488.1"/>
    </source>
</evidence>
<keyword evidence="1" id="KW-1133">Transmembrane helix</keyword>
<keyword evidence="1" id="KW-0472">Membrane</keyword>
<feature type="transmembrane region" description="Helical" evidence="1">
    <location>
        <begin position="36"/>
        <end position="54"/>
    </location>
</feature>